<proteinExistence type="predicted"/>
<dbReference type="Proteomes" id="UP000472372">
    <property type="component" value="Chromosome 5"/>
</dbReference>
<dbReference type="PANTHER" id="PTHR28181">
    <property type="entry name" value="UPF0655 PROTEIN YCR015C"/>
    <property type="match status" value="1"/>
</dbReference>
<protein>
    <submittedName>
        <fullName evidence="1">Uncharacterized protein</fullName>
    </submittedName>
</protein>
<name>A0A6S6W3Y4_9PLEO</name>
<dbReference type="PANTHER" id="PTHR28181:SF1">
    <property type="entry name" value="COLD TOLERANCE PROTEIN 1"/>
    <property type="match status" value="1"/>
</dbReference>
<dbReference type="EMBL" id="HG992981">
    <property type="protein sequence ID" value="CAE7176974.1"/>
    <property type="molecule type" value="Genomic_DNA"/>
</dbReference>
<dbReference type="SUPFAM" id="SSF56784">
    <property type="entry name" value="HAD-like"/>
    <property type="match status" value="1"/>
</dbReference>
<evidence type="ECO:0000313" key="2">
    <source>
        <dbReference type="Proteomes" id="UP000472372"/>
    </source>
</evidence>
<dbReference type="InterPro" id="IPR050849">
    <property type="entry name" value="HAD-like_hydrolase_phosphatase"/>
</dbReference>
<reference evidence="1" key="1">
    <citation type="submission" date="2021-02" db="EMBL/GenBank/DDBJ databases">
        <authorList>
            <person name="Syme A R."/>
            <person name="Syme A R."/>
            <person name="Moolhuijzen P."/>
        </authorList>
    </citation>
    <scope>NUCLEOTIDE SEQUENCE</scope>
    <source>
        <strain evidence="1">W1-1</strain>
    </source>
</reference>
<gene>
    <name evidence="1" type="ORF">PTTW11_06088</name>
</gene>
<dbReference type="AlphaFoldDB" id="A0A6S6W3Y4"/>
<accession>A0A6S6W3Y4</accession>
<evidence type="ECO:0000313" key="1">
    <source>
        <dbReference type="EMBL" id="CAE7176974.1"/>
    </source>
</evidence>
<sequence length="327" mass="36055">MSSAPVARPAAACTRNVVSEGTLSLPRERTMSTKHVLDKAHPVHWIVDWDGTITQKDTLDTLVGIAASTKPALPTLHHWQRLSKAYVDEYTATLERLVPNGALPNTVHQEKQLLKQLKDVEAHSLSRVSSSAIFAGLTSHVIETGAQQAITSHHVQLRHGFSSFLQSIQSQAHHSFTILSVNWSRHFIRSCLEASASTVPSHAILANELDNLCSDEPSTGQIVPTNNVDGDLIMSSGDKLERMQAIKGQKVYIGDSWTDIECLIAADFGICMRDDPMGTSQKQLAHALERLGIPCPRLRDCHELNHSHVAWATDFAEIQDWIESRST</sequence>
<dbReference type="InterPro" id="IPR036412">
    <property type="entry name" value="HAD-like_sf"/>
</dbReference>
<dbReference type="Gene3D" id="3.40.50.1000">
    <property type="entry name" value="HAD superfamily/HAD-like"/>
    <property type="match status" value="1"/>
</dbReference>
<organism evidence="1 2">
    <name type="scientific">Pyrenophora teres f. teres</name>
    <dbReference type="NCBI Taxonomy" id="97479"/>
    <lineage>
        <taxon>Eukaryota</taxon>
        <taxon>Fungi</taxon>
        <taxon>Dikarya</taxon>
        <taxon>Ascomycota</taxon>
        <taxon>Pezizomycotina</taxon>
        <taxon>Dothideomycetes</taxon>
        <taxon>Pleosporomycetidae</taxon>
        <taxon>Pleosporales</taxon>
        <taxon>Pleosporineae</taxon>
        <taxon>Pleosporaceae</taxon>
        <taxon>Pyrenophora</taxon>
    </lineage>
</organism>
<dbReference type="InterPro" id="IPR023214">
    <property type="entry name" value="HAD_sf"/>
</dbReference>